<comment type="caution">
    <text evidence="7">The sequence shown here is derived from an EMBL/GenBank/DDBJ whole genome shotgun (WGS) entry which is preliminary data.</text>
</comment>
<name>A0ABW0N7J9_9BURK</name>
<dbReference type="Pfam" id="PF00326">
    <property type="entry name" value="Peptidase_S9"/>
    <property type="match status" value="1"/>
</dbReference>
<dbReference type="InterPro" id="IPR002470">
    <property type="entry name" value="Peptidase_S9A"/>
</dbReference>
<evidence type="ECO:0000259" key="6">
    <source>
        <dbReference type="Pfam" id="PF02897"/>
    </source>
</evidence>
<accession>A0ABW0N7J9</accession>
<keyword evidence="2" id="KW-0378">Hydrolase</keyword>
<gene>
    <name evidence="7" type="ORF">ACFPOE_02910</name>
</gene>
<dbReference type="InterPro" id="IPR029058">
    <property type="entry name" value="AB_hydrolase_fold"/>
</dbReference>
<protein>
    <submittedName>
        <fullName evidence="7">Prolyl oligopeptidase family protein</fullName>
    </submittedName>
</protein>
<dbReference type="SUPFAM" id="SSF50993">
    <property type="entry name" value="Peptidase/esterase 'gauge' domain"/>
    <property type="match status" value="1"/>
</dbReference>
<reference evidence="8" key="1">
    <citation type="journal article" date="2019" name="Int. J. Syst. Evol. Microbiol.">
        <title>The Global Catalogue of Microorganisms (GCM) 10K type strain sequencing project: providing services to taxonomists for standard genome sequencing and annotation.</title>
        <authorList>
            <consortium name="The Broad Institute Genomics Platform"/>
            <consortium name="The Broad Institute Genome Sequencing Center for Infectious Disease"/>
            <person name="Wu L."/>
            <person name="Ma J."/>
        </authorList>
    </citation>
    <scope>NUCLEOTIDE SEQUENCE [LARGE SCALE GENOMIC DNA]</scope>
    <source>
        <strain evidence="8">CCUG 57401</strain>
    </source>
</reference>
<dbReference type="PRINTS" id="PR00862">
    <property type="entry name" value="PROLIGOPTASE"/>
</dbReference>
<evidence type="ECO:0000256" key="4">
    <source>
        <dbReference type="SAM" id="SignalP"/>
    </source>
</evidence>
<dbReference type="Gene3D" id="2.130.10.120">
    <property type="entry name" value="Prolyl oligopeptidase, N-terminal domain"/>
    <property type="match status" value="1"/>
</dbReference>
<dbReference type="EMBL" id="JBHSMF010000002">
    <property type="protein sequence ID" value="MFC5496470.1"/>
    <property type="molecule type" value="Genomic_DNA"/>
</dbReference>
<keyword evidence="4" id="KW-0732">Signal</keyword>
<sequence>MPNFTRLLALVSIPAALAACSVTSQRDAGAAAAPLHPADPYTWLEDVTGERSLAWVRARNAESARALAVEPGFSASRAHLLEMLNSTDKIPAIARIGERMYNLWRDGAHQRGLWRRTTLADYASAQPAWETVLDLDALARAENENWVWGGVTCLPARAAAQEDRCMVALSRGGADAAVYREFDLASRQFVAAGFALPEAKSQLWWADRDTLLVATDVGPGSMTESGYPRLVKEWKRGTPLAAARTVFEADAKDVYTFAEVDHTPGHERTFFGRARDFYRTELFLQSPAGPLVAVDKPADALFWAHRQWAFLQPRSAYSAGGKTYPAGTLLAIGLDAFMRGERNFDVLFEPTATRALVSGGVDFTRSRVLLTIQDNVASRIEELHHADGRWQRRAVKSPFPGRLSVASQHDPALAQDDLAESYLVSYEDFLTPATLSLARTGSDDAQVLKRAPLFFDAQGMQVEQHFAASKDGTRIPYFVVLPKGAATDGSTPTVLYGYGGFEISERPFYSGAFGSAWLARGGAFVLANIRGGGEFGPDWHTAATKANKQRSYDDFIAVAQDLIARRISSPKHLGIMGGSNGGLLVGAVLTQRPELFNAVVCQVPLLDMARFHKLLAGASWMAEYGDPDVPAEWAWISKYSPYQNVRADVAYPQVLFTTSTRDDRVHPAHARKMAARMLEQGHDVLYYENIEGGHGGAADNAQRANLQALEFSYLWQRLGNR</sequence>
<dbReference type="Pfam" id="PF02897">
    <property type="entry name" value="Peptidase_S9_N"/>
    <property type="match status" value="1"/>
</dbReference>
<dbReference type="InterPro" id="IPR051167">
    <property type="entry name" value="Prolyl_oligopep/macrocyclase"/>
</dbReference>
<keyword evidence="3" id="KW-0720">Serine protease</keyword>
<dbReference type="InterPro" id="IPR001375">
    <property type="entry name" value="Peptidase_S9_cat"/>
</dbReference>
<dbReference type="Gene3D" id="3.40.50.1820">
    <property type="entry name" value="alpha/beta hydrolase"/>
    <property type="match status" value="1"/>
</dbReference>
<feature type="domain" description="Peptidase S9A N-terminal" evidence="6">
    <location>
        <begin position="38"/>
        <end position="437"/>
    </location>
</feature>
<dbReference type="PANTHER" id="PTHR42881">
    <property type="entry name" value="PROLYL ENDOPEPTIDASE"/>
    <property type="match status" value="1"/>
</dbReference>
<evidence type="ECO:0000259" key="5">
    <source>
        <dbReference type="Pfam" id="PF00326"/>
    </source>
</evidence>
<dbReference type="Proteomes" id="UP001596037">
    <property type="component" value="Unassembled WGS sequence"/>
</dbReference>
<dbReference type="InterPro" id="IPR023302">
    <property type="entry name" value="Pept_S9A_N"/>
</dbReference>
<feature type="chain" id="PRO_5047028982" evidence="4">
    <location>
        <begin position="19"/>
        <end position="721"/>
    </location>
</feature>
<evidence type="ECO:0000256" key="1">
    <source>
        <dbReference type="ARBA" id="ARBA00022670"/>
    </source>
</evidence>
<dbReference type="RefSeq" id="WP_376848488.1">
    <property type="nucleotide sequence ID" value="NZ_JBHSMF010000002.1"/>
</dbReference>
<dbReference type="SUPFAM" id="SSF53474">
    <property type="entry name" value="alpha/beta-Hydrolases"/>
    <property type="match status" value="1"/>
</dbReference>
<feature type="signal peptide" evidence="4">
    <location>
        <begin position="1"/>
        <end position="18"/>
    </location>
</feature>
<proteinExistence type="predicted"/>
<evidence type="ECO:0000256" key="2">
    <source>
        <dbReference type="ARBA" id="ARBA00022801"/>
    </source>
</evidence>
<dbReference type="PANTHER" id="PTHR42881:SF13">
    <property type="entry name" value="PROLYL ENDOPEPTIDASE"/>
    <property type="match status" value="1"/>
</dbReference>
<organism evidence="7 8">
    <name type="scientific">Caenimonas terrae</name>
    <dbReference type="NCBI Taxonomy" id="696074"/>
    <lineage>
        <taxon>Bacteria</taxon>
        <taxon>Pseudomonadati</taxon>
        <taxon>Pseudomonadota</taxon>
        <taxon>Betaproteobacteria</taxon>
        <taxon>Burkholderiales</taxon>
        <taxon>Comamonadaceae</taxon>
        <taxon>Caenimonas</taxon>
    </lineage>
</organism>
<keyword evidence="8" id="KW-1185">Reference proteome</keyword>
<keyword evidence="1" id="KW-0645">Protease</keyword>
<evidence type="ECO:0000313" key="7">
    <source>
        <dbReference type="EMBL" id="MFC5496470.1"/>
    </source>
</evidence>
<dbReference type="PROSITE" id="PS51257">
    <property type="entry name" value="PROKAR_LIPOPROTEIN"/>
    <property type="match status" value="1"/>
</dbReference>
<evidence type="ECO:0000313" key="8">
    <source>
        <dbReference type="Proteomes" id="UP001596037"/>
    </source>
</evidence>
<evidence type="ECO:0000256" key="3">
    <source>
        <dbReference type="ARBA" id="ARBA00022825"/>
    </source>
</evidence>
<feature type="domain" description="Peptidase S9 prolyl oligopeptidase catalytic" evidence="5">
    <location>
        <begin position="516"/>
        <end position="720"/>
    </location>
</feature>